<dbReference type="InterPro" id="IPR015925">
    <property type="entry name" value="Ryanodine_IP3_receptor"/>
</dbReference>
<feature type="domain" description="Ryanodine receptor junctional solenoid" evidence="2">
    <location>
        <begin position="17"/>
        <end position="188"/>
    </location>
</feature>
<dbReference type="Pfam" id="PF21119">
    <property type="entry name" value="RYDR_Jsol"/>
    <property type="match status" value="1"/>
</dbReference>
<feature type="region of interest" description="Disordered" evidence="1">
    <location>
        <begin position="183"/>
        <end position="211"/>
    </location>
</feature>
<name>A0ABD0P7M9_CIRMR</name>
<keyword evidence="4" id="KW-1185">Reference proteome</keyword>
<gene>
    <name evidence="3" type="ORF">M9458_033862</name>
</gene>
<evidence type="ECO:0000313" key="4">
    <source>
        <dbReference type="Proteomes" id="UP001529510"/>
    </source>
</evidence>
<dbReference type="PANTHER" id="PTHR46399:SF7">
    <property type="entry name" value="RYANODINE RECEPTOR 2"/>
    <property type="match status" value="1"/>
</dbReference>
<dbReference type="Proteomes" id="UP001529510">
    <property type="component" value="Unassembled WGS sequence"/>
</dbReference>
<feature type="non-terminal residue" evidence="3">
    <location>
        <position position="1"/>
    </location>
</feature>
<proteinExistence type="predicted"/>
<evidence type="ECO:0000259" key="2">
    <source>
        <dbReference type="Pfam" id="PF21119"/>
    </source>
</evidence>
<dbReference type="InterPro" id="IPR048581">
    <property type="entry name" value="RYDR_Jsol"/>
</dbReference>
<protein>
    <recommendedName>
        <fullName evidence="2">Ryanodine receptor junctional solenoid domain-containing protein</fullName>
    </recommendedName>
</protein>
<dbReference type="AlphaFoldDB" id="A0ABD0P7M9"/>
<organism evidence="3 4">
    <name type="scientific">Cirrhinus mrigala</name>
    <name type="common">Mrigala</name>
    <dbReference type="NCBI Taxonomy" id="683832"/>
    <lineage>
        <taxon>Eukaryota</taxon>
        <taxon>Metazoa</taxon>
        <taxon>Chordata</taxon>
        <taxon>Craniata</taxon>
        <taxon>Vertebrata</taxon>
        <taxon>Euteleostomi</taxon>
        <taxon>Actinopterygii</taxon>
        <taxon>Neopterygii</taxon>
        <taxon>Teleostei</taxon>
        <taxon>Ostariophysi</taxon>
        <taxon>Cypriniformes</taxon>
        <taxon>Cyprinidae</taxon>
        <taxon>Labeoninae</taxon>
        <taxon>Labeonini</taxon>
        <taxon>Cirrhinus</taxon>
    </lineage>
</organism>
<feature type="compositionally biased region" description="Basic and acidic residues" evidence="1">
    <location>
        <begin position="196"/>
        <end position="205"/>
    </location>
</feature>
<evidence type="ECO:0000313" key="3">
    <source>
        <dbReference type="EMBL" id="KAL0169266.1"/>
    </source>
</evidence>
<accession>A0ABD0P7M9</accession>
<reference evidence="3 4" key="1">
    <citation type="submission" date="2024-05" db="EMBL/GenBank/DDBJ databases">
        <title>Genome sequencing and assembly of Indian major carp, Cirrhinus mrigala (Hamilton, 1822).</title>
        <authorList>
            <person name="Mohindra V."/>
            <person name="Chowdhury L.M."/>
            <person name="Lal K."/>
            <person name="Jena J.K."/>
        </authorList>
    </citation>
    <scope>NUCLEOTIDE SEQUENCE [LARGE SCALE GENOMIC DNA]</scope>
    <source>
        <strain evidence="3">CM1030</strain>
        <tissue evidence="3">Blood</tissue>
    </source>
</reference>
<sequence length="211" mass="23580">CVDILELSELCDLLKFHDHTLRLYSALSAHGNTHVSHALCSHVDQSQLLMPGHLRTSYYNLLINTHLGAHASARQAMSHEYIVPMTDTSHDLSTSLWPRMRFTSPCFIRVSKINVMDGDEGGALLSDKHQDSPDSRAGIELLLVPLLGLLHTLLLMGVYQGADLQAVFSLILPASYMKGTCKKEGMDELEENDGEREEKEGRDWEDNVPQQ</sequence>
<comment type="caution">
    <text evidence="3">The sequence shown here is derived from an EMBL/GenBank/DDBJ whole genome shotgun (WGS) entry which is preliminary data.</text>
</comment>
<dbReference type="EMBL" id="JAMKFB020000017">
    <property type="protein sequence ID" value="KAL0169266.1"/>
    <property type="molecule type" value="Genomic_DNA"/>
</dbReference>
<evidence type="ECO:0000256" key="1">
    <source>
        <dbReference type="SAM" id="MobiDB-lite"/>
    </source>
</evidence>
<dbReference type="PANTHER" id="PTHR46399">
    <property type="entry name" value="B30.2/SPRY DOMAIN-CONTAINING PROTEIN"/>
    <property type="match status" value="1"/>
</dbReference>
<feature type="non-terminal residue" evidence="3">
    <location>
        <position position="211"/>
    </location>
</feature>